<dbReference type="Proteomes" id="UP000700596">
    <property type="component" value="Unassembled WGS sequence"/>
</dbReference>
<dbReference type="InterPro" id="IPR009799">
    <property type="entry name" value="EthD_dom"/>
</dbReference>
<accession>A0A9P9DBW5</accession>
<keyword evidence="3" id="KW-1185">Reference proteome</keyword>
<dbReference type="NCBIfam" id="TIGR02118">
    <property type="entry name" value="EthD family reductase"/>
    <property type="match status" value="1"/>
</dbReference>
<dbReference type="EMBL" id="JAGMWT010000015">
    <property type="protein sequence ID" value="KAH7116127.1"/>
    <property type="molecule type" value="Genomic_DNA"/>
</dbReference>
<dbReference type="AlphaFoldDB" id="A0A9P9DBW5"/>
<reference evidence="2" key="1">
    <citation type="journal article" date="2021" name="Nat. Commun.">
        <title>Genetic determinants of endophytism in the Arabidopsis root mycobiome.</title>
        <authorList>
            <person name="Mesny F."/>
            <person name="Miyauchi S."/>
            <person name="Thiergart T."/>
            <person name="Pickel B."/>
            <person name="Atanasova L."/>
            <person name="Karlsson M."/>
            <person name="Huettel B."/>
            <person name="Barry K.W."/>
            <person name="Haridas S."/>
            <person name="Chen C."/>
            <person name="Bauer D."/>
            <person name="Andreopoulos W."/>
            <person name="Pangilinan J."/>
            <person name="LaButti K."/>
            <person name="Riley R."/>
            <person name="Lipzen A."/>
            <person name="Clum A."/>
            <person name="Drula E."/>
            <person name="Henrissat B."/>
            <person name="Kohler A."/>
            <person name="Grigoriev I.V."/>
            <person name="Martin F.M."/>
            <person name="Hacquard S."/>
        </authorList>
    </citation>
    <scope>NUCLEOTIDE SEQUENCE</scope>
    <source>
        <strain evidence="2">MPI-CAGE-CH-0243</strain>
    </source>
</reference>
<dbReference type="OrthoDB" id="4892971at2759"/>
<evidence type="ECO:0008006" key="4">
    <source>
        <dbReference type="Google" id="ProtNLM"/>
    </source>
</evidence>
<name>A0A9P9DBW5_9PLEO</name>
<comment type="caution">
    <text evidence="2">The sequence shown here is derived from an EMBL/GenBank/DDBJ whole genome shotgun (WGS) entry which is preliminary data.</text>
</comment>
<gene>
    <name evidence="2" type="ORF">B0J11DRAFT_539294</name>
</gene>
<dbReference type="Gene3D" id="3.30.70.100">
    <property type="match status" value="1"/>
</dbReference>
<sequence>MISRSNTLFITIKTSITHPAMPPKTLAIISYPSFHPTTNDPLTFNMSYYTSTHMPLIERTWGPHGLRSWSMVQFPNPCPVTGKPPPYLVQVTCHFDSLKDLQTALKLGGEETKNDVERFSNIWPEFWVGHEEDRE</sequence>
<evidence type="ECO:0000313" key="2">
    <source>
        <dbReference type="EMBL" id="KAH7116127.1"/>
    </source>
</evidence>
<dbReference type="PANTHER" id="PTHR40260:SF2">
    <property type="entry name" value="BLR8190 PROTEIN"/>
    <property type="match status" value="1"/>
</dbReference>
<comment type="similarity">
    <text evidence="1">Belongs to the tpcK family.</text>
</comment>
<dbReference type="SUPFAM" id="SSF54909">
    <property type="entry name" value="Dimeric alpha+beta barrel"/>
    <property type="match status" value="1"/>
</dbReference>
<evidence type="ECO:0000256" key="1">
    <source>
        <dbReference type="ARBA" id="ARBA00005986"/>
    </source>
</evidence>
<protein>
    <recommendedName>
        <fullName evidence="4">EthD domain-containing protein</fullName>
    </recommendedName>
</protein>
<organism evidence="2 3">
    <name type="scientific">Dendryphion nanum</name>
    <dbReference type="NCBI Taxonomy" id="256645"/>
    <lineage>
        <taxon>Eukaryota</taxon>
        <taxon>Fungi</taxon>
        <taxon>Dikarya</taxon>
        <taxon>Ascomycota</taxon>
        <taxon>Pezizomycotina</taxon>
        <taxon>Dothideomycetes</taxon>
        <taxon>Pleosporomycetidae</taxon>
        <taxon>Pleosporales</taxon>
        <taxon>Torulaceae</taxon>
        <taxon>Dendryphion</taxon>
    </lineage>
</organism>
<dbReference type="GO" id="GO:0016491">
    <property type="term" value="F:oxidoreductase activity"/>
    <property type="evidence" value="ECO:0007669"/>
    <property type="project" value="InterPro"/>
</dbReference>
<dbReference type="PANTHER" id="PTHR40260">
    <property type="entry name" value="BLR8190 PROTEIN"/>
    <property type="match status" value="1"/>
</dbReference>
<dbReference type="InterPro" id="IPR011008">
    <property type="entry name" value="Dimeric_a/b-barrel"/>
</dbReference>
<evidence type="ECO:0000313" key="3">
    <source>
        <dbReference type="Proteomes" id="UP000700596"/>
    </source>
</evidence>
<proteinExistence type="inferred from homology"/>